<dbReference type="AlphaFoldDB" id="A0A2J8BAB0"/>
<organism evidence="2 3">
    <name type="scientific">Megasphaera hutchinsoni</name>
    <dbReference type="NCBI Taxonomy" id="1588748"/>
    <lineage>
        <taxon>Bacteria</taxon>
        <taxon>Bacillati</taxon>
        <taxon>Bacillota</taxon>
        <taxon>Negativicutes</taxon>
        <taxon>Veillonellales</taxon>
        <taxon>Veillonellaceae</taxon>
        <taxon>Megasphaera</taxon>
    </lineage>
</organism>
<dbReference type="Proteomes" id="UP000242958">
    <property type="component" value="Unassembled WGS sequence"/>
</dbReference>
<dbReference type="Pfam" id="PF10087">
    <property type="entry name" value="DUF2325"/>
    <property type="match status" value="1"/>
</dbReference>
<dbReference type="EMBL" id="NFMF01000006">
    <property type="protein sequence ID" value="PNH21714.1"/>
    <property type="molecule type" value="Genomic_DNA"/>
</dbReference>
<comment type="similarity">
    <text evidence="1">Belongs to the UPF0751 family.</text>
</comment>
<protein>
    <submittedName>
        <fullName evidence="2">DUF2325 domain-containing protein</fullName>
    </submittedName>
</protein>
<accession>A0A2J8BAB0</accession>
<sequence>MSVVIVGGNDCMVCQYKTICKKYSYKAKVFTQVPSDFKSKIGSPDLVVLFTSTVSHSMVRCALKEAQRKNVEVVRSHTSSSNALKCILEARNNGNEYVVNE</sequence>
<dbReference type="InterPro" id="IPR016772">
    <property type="entry name" value="UCP020408"/>
</dbReference>
<evidence type="ECO:0000256" key="1">
    <source>
        <dbReference type="ARBA" id="ARBA00007189"/>
    </source>
</evidence>
<comment type="caution">
    <text evidence="2">The sequence shown here is derived from an EMBL/GenBank/DDBJ whole genome shotgun (WGS) entry which is preliminary data.</text>
</comment>
<evidence type="ECO:0000313" key="2">
    <source>
        <dbReference type="EMBL" id="PNH21714.1"/>
    </source>
</evidence>
<evidence type="ECO:0000313" key="3">
    <source>
        <dbReference type="Proteomes" id="UP000242958"/>
    </source>
</evidence>
<gene>
    <name evidence="2" type="ORF">CAL30_04615</name>
</gene>
<reference evidence="2 3" key="1">
    <citation type="submission" date="2017-05" db="EMBL/GenBank/DDBJ databases">
        <authorList>
            <person name="Song R."/>
            <person name="Chenine A.L."/>
            <person name="Ruprecht R.M."/>
        </authorList>
    </citation>
    <scope>NUCLEOTIDE SEQUENCE [LARGE SCALE GENOMIC DNA]</scope>
    <source>
        <strain evidence="2 3">KA00229</strain>
    </source>
</reference>
<dbReference type="RefSeq" id="WP_036257315.1">
    <property type="nucleotide sequence ID" value="NZ_KQ960928.1"/>
</dbReference>
<proteinExistence type="inferred from homology"/>
<name>A0A2J8BAB0_9FIRM</name>